<reference evidence="3 4" key="2">
    <citation type="submission" date="2020-03" db="EMBL/GenBank/DDBJ databases">
        <title>Devosia chinhatensis sp. nov., isolated from a hexachlorocyclohexane (HCH) dump site in India.</title>
        <authorList>
            <person name="Kumar M."/>
            <person name="Lal R."/>
        </authorList>
    </citation>
    <scope>NUCLEOTIDE SEQUENCE [LARGE SCALE GENOMIC DNA]</scope>
    <source>
        <strain evidence="3 4">H239</strain>
    </source>
</reference>
<dbReference type="GO" id="GO:0008684">
    <property type="term" value="F:2-oxopent-4-enoate hydratase activity"/>
    <property type="evidence" value="ECO:0007669"/>
    <property type="project" value="TreeGrafter"/>
</dbReference>
<dbReference type="Gene3D" id="3.90.850.10">
    <property type="entry name" value="Fumarylacetoacetase-like, C-terminal domain"/>
    <property type="match status" value="1"/>
</dbReference>
<dbReference type="PANTHER" id="PTHR30143">
    <property type="entry name" value="ACID HYDRATASE"/>
    <property type="match status" value="1"/>
</dbReference>
<dbReference type="Proteomes" id="UP000474802">
    <property type="component" value="Unassembled WGS sequence"/>
</dbReference>
<dbReference type="AlphaFoldDB" id="A0A6M1SRE9"/>
<sequence>MSPRCARCRTSSPRKLGELGGWKILAGGAESEPLCAPIPANRYFEDGATLDAKRHRFVLVELEVAVKLGQDLASGADESAVEAAIASIHPALELVGSPFVDRDAIDFNTKLADLQSNGAVVVGPAFSADVKAQISQFPATLTHDGAIVKSGQGGASWVQIVEAVRWLATHAAERGMPLKAGNNVIITGSRVLAPSEGTRDVVGAFGEFGSVAATLDHPDARIA</sequence>
<evidence type="ECO:0000313" key="3">
    <source>
        <dbReference type="EMBL" id="NGP19116.1"/>
    </source>
</evidence>
<dbReference type="RefSeq" id="WP_164535357.1">
    <property type="nucleotide sequence ID" value="NZ_JAALFG010000004.1"/>
</dbReference>
<protein>
    <recommendedName>
        <fullName evidence="2">Fumarylacetoacetase-like C-terminal domain-containing protein</fullName>
    </recommendedName>
</protein>
<dbReference type="Pfam" id="PF01557">
    <property type="entry name" value="FAA_hydrolase"/>
    <property type="match status" value="1"/>
</dbReference>
<proteinExistence type="predicted"/>
<name>A0A6M1SRE9_9HYPH</name>
<dbReference type="InterPro" id="IPR050772">
    <property type="entry name" value="Hydratase-Decarb/MhpD_sf"/>
</dbReference>
<dbReference type="InterPro" id="IPR036663">
    <property type="entry name" value="Fumarylacetoacetase_C_sf"/>
</dbReference>
<organism evidence="3 4">
    <name type="scientific">Devosia aurantiaca</name>
    <dbReference type="NCBI Taxonomy" id="2714858"/>
    <lineage>
        <taxon>Bacteria</taxon>
        <taxon>Pseudomonadati</taxon>
        <taxon>Pseudomonadota</taxon>
        <taxon>Alphaproteobacteria</taxon>
        <taxon>Hyphomicrobiales</taxon>
        <taxon>Devosiaceae</taxon>
        <taxon>Devosia</taxon>
    </lineage>
</organism>
<gene>
    <name evidence="3" type="ORF">G5575_17035</name>
</gene>
<dbReference type="SUPFAM" id="SSF56529">
    <property type="entry name" value="FAH"/>
    <property type="match status" value="1"/>
</dbReference>
<evidence type="ECO:0000313" key="4">
    <source>
        <dbReference type="Proteomes" id="UP000474802"/>
    </source>
</evidence>
<reference evidence="3 4" key="1">
    <citation type="submission" date="2020-02" db="EMBL/GenBank/DDBJ databases">
        <authorList>
            <person name="Khan S.A."/>
            <person name="Jeon C.O."/>
            <person name="Chun B.H."/>
        </authorList>
    </citation>
    <scope>NUCLEOTIDE SEQUENCE [LARGE SCALE GENOMIC DNA]</scope>
    <source>
        <strain evidence="3 4">H239</strain>
    </source>
</reference>
<keyword evidence="1" id="KW-0456">Lyase</keyword>
<feature type="domain" description="Fumarylacetoacetase-like C-terminal" evidence="2">
    <location>
        <begin position="58"/>
        <end position="190"/>
    </location>
</feature>
<dbReference type="InterPro" id="IPR011234">
    <property type="entry name" value="Fumarylacetoacetase-like_C"/>
</dbReference>
<dbReference type="GO" id="GO:0005737">
    <property type="term" value="C:cytoplasm"/>
    <property type="evidence" value="ECO:0007669"/>
    <property type="project" value="TreeGrafter"/>
</dbReference>
<keyword evidence="4" id="KW-1185">Reference proteome</keyword>
<comment type="caution">
    <text evidence="3">The sequence shown here is derived from an EMBL/GenBank/DDBJ whole genome shotgun (WGS) entry which is preliminary data.</text>
</comment>
<dbReference type="EMBL" id="JAALFG010000004">
    <property type="protein sequence ID" value="NGP19116.1"/>
    <property type="molecule type" value="Genomic_DNA"/>
</dbReference>
<evidence type="ECO:0000259" key="2">
    <source>
        <dbReference type="Pfam" id="PF01557"/>
    </source>
</evidence>
<accession>A0A6M1SRE9</accession>
<evidence type="ECO:0000256" key="1">
    <source>
        <dbReference type="ARBA" id="ARBA00023239"/>
    </source>
</evidence>
<dbReference type="PANTHER" id="PTHR30143:SF0">
    <property type="entry name" value="2-KETO-4-PENTENOATE HYDRATASE"/>
    <property type="match status" value="1"/>
</dbReference>